<accession>A0A3R8QRY9</accession>
<feature type="region of interest" description="Disordered" evidence="2">
    <location>
        <begin position="140"/>
        <end position="251"/>
    </location>
</feature>
<sequence>MADNDRARTDRRARRPRDTGSRGLPRPRSTERRARLGDRAKAAPGRAARQFIALPRRVNPLAAVVVFLVVAFLALSVATPLRNYFQQRAELQHINDQITDQLQRRDELRSELDRYRNEDYVREQARTRLGLIEPGESSFRLLDPRISSGGTDADGQAPGEAELPSEKNKPWYTRLWDSVAVPAEAGGDAPPGDGSHGPGHVLPVPTVPQPGEDDGTAAESDPGGQDTPARDTPRRGADTQTADRRPDDARQ</sequence>
<dbReference type="AlphaFoldDB" id="A0A3R8QRY9"/>
<dbReference type="Pfam" id="PF04977">
    <property type="entry name" value="DivIC"/>
    <property type="match status" value="1"/>
</dbReference>
<dbReference type="Proteomes" id="UP000278422">
    <property type="component" value="Unassembled WGS sequence"/>
</dbReference>
<evidence type="ECO:0000313" key="4">
    <source>
        <dbReference type="EMBL" id="RRQ05319.1"/>
    </source>
</evidence>
<dbReference type="EMBL" id="PQNQ01000003">
    <property type="protein sequence ID" value="RRQ05319.1"/>
    <property type="molecule type" value="Genomic_DNA"/>
</dbReference>
<evidence type="ECO:0000313" key="5">
    <source>
        <dbReference type="Proteomes" id="UP000278422"/>
    </source>
</evidence>
<feature type="coiled-coil region" evidence="1">
    <location>
        <begin position="91"/>
        <end position="118"/>
    </location>
</feature>
<keyword evidence="4" id="KW-0132">Cell division</keyword>
<dbReference type="InterPro" id="IPR007060">
    <property type="entry name" value="FtsL/DivIC"/>
</dbReference>
<comment type="caution">
    <text evidence="4">The sequence shown here is derived from an EMBL/GenBank/DDBJ whole genome shotgun (WGS) entry which is preliminary data.</text>
</comment>
<keyword evidence="3" id="KW-0472">Membrane</keyword>
<organism evidence="4 5">
    <name type="scientific">Corynebacterium bovis</name>
    <dbReference type="NCBI Taxonomy" id="36808"/>
    <lineage>
        <taxon>Bacteria</taxon>
        <taxon>Bacillati</taxon>
        <taxon>Actinomycetota</taxon>
        <taxon>Actinomycetes</taxon>
        <taxon>Mycobacteriales</taxon>
        <taxon>Corynebacteriaceae</taxon>
        <taxon>Corynebacterium</taxon>
    </lineage>
</organism>
<protein>
    <submittedName>
        <fullName evidence="4">Cell division protein</fullName>
    </submittedName>
</protein>
<feature type="compositionally biased region" description="Basic and acidic residues" evidence="2">
    <location>
        <begin position="1"/>
        <end position="20"/>
    </location>
</feature>
<keyword evidence="1" id="KW-0175">Coiled coil</keyword>
<feature type="region of interest" description="Disordered" evidence="2">
    <location>
        <begin position="1"/>
        <end position="42"/>
    </location>
</feature>
<keyword evidence="3" id="KW-1133">Transmembrane helix</keyword>
<proteinExistence type="predicted"/>
<evidence type="ECO:0000256" key="1">
    <source>
        <dbReference type="SAM" id="Coils"/>
    </source>
</evidence>
<evidence type="ECO:0000256" key="3">
    <source>
        <dbReference type="SAM" id="Phobius"/>
    </source>
</evidence>
<evidence type="ECO:0000256" key="2">
    <source>
        <dbReference type="SAM" id="MobiDB-lite"/>
    </source>
</evidence>
<feature type="compositionally biased region" description="Basic and acidic residues" evidence="2">
    <location>
        <begin position="28"/>
        <end position="41"/>
    </location>
</feature>
<dbReference type="RefSeq" id="WP_125174389.1">
    <property type="nucleotide sequence ID" value="NZ_JBHYBO010000036.1"/>
</dbReference>
<keyword evidence="3" id="KW-0812">Transmembrane</keyword>
<feature type="compositionally biased region" description="Basic and acidic residues" evidence="2">
    <location>
        <begin position="228"/>
        <end position="251"/>
    </location>
</feature>
<reference evidence="4 5" key="1">
    <citation type="submission" date="2018-01" db="EMBL/GenBank/DDBJ databases">
        <title>Twenty Corynebacterium bovis Genomes.</title>
        <authorList>
            <person name="Gulvik C.A."/>
        </authorList>
    </citation>
    <scope>NUCLEOTIDE SEQUENCE [LARGE SCALE GENOMIC DNA]</scope>
    <source>
        <strain evidence="4 5">16-2004</strain>
    </source>
</reference>
<gene>
    <name evidence="4" type="ORF">CXF42_01895</name>
</gene>
<feature type="compositionally biased region" description="Low complexity" evidence="2">
    <location>
        <begin position="179"/>
        <end position="193"/>
    </location>
</feature>
<name>A0A3R8QRY9_9CORY</name>
<keyword evidence="5" id="KW-1185">Reference proteome</keyword>
<dbReference type="GO" id="GO:0051301">
    <property type="term" value="P:cell division"/>
    <property type="evidence" value="ECO:0007669"/>
    <property type="project" value="UniProtKB-KW"/>
</dbReference>
<feature type="transmembrane region" description="Helical" evidence="3">
    <location>
        <begin position="61"/>
        <end position="81"/>
    </location>
</feature>
<keyword evidence="4" id="KW-0131">Cell cycle</keyword>